<dbReference type="PANTHER" id="PTHR47053">
    <property type="entry name" value="MUREIN DD-ENDOPEPTIDASE MEPH-RELATED"/>
    <property type="match status" value="1"/>
</dbReference>
<evidence type="ECO:0000259" key="6">
    <source>
        <dbReference type="PROSITE" id="PS51935"/>
    </source>
</evidence>
<dbReference type="PANTHER" id="PTHR47053:SF1">
    <property type="entry name" value="MUREIN DD-ENDOPEPTIDASE MEPH-RELATED"/>
    <property type="match status" value="1"/>
</dbReference>
<sequence>MPKKAYRAVLCTLAAALFFAGVGVHVFAESRLDGLVAELIGTPYRWGGTTPEGFDCSGFTAYVFGKLGVQLPHSSREQAKLGRMVDKADLRPGDLVFFNTSGKAISHVGIYVGDGLFAHSSSNRGVVLTKLNDPYYAKRYVTARRILTDEQYLYATVDVVAAQQAAQNASHAQETVDALPRASTETDGSADAASDGEGVTETQ</sequence>
<keyword evidence="4" id="KW-0788">Thiol protease</keyword>
<accession>A0A2A6E1M2</accession>
<gene>
    <name evidence="7" type="ORF">BLM47_05740</name>
</gene>
<dbReference type="SUPFAM" id="SSF54001">
    <property type="entry name" value="Cysteine proteinases"/>
    <property type="match status" value="1"/>
</dbReference>
<evidence type="ECO:0000313" key="7">
    <source>
        <dbReference type="EMBL" id="PDO10709.1"/>
    </source>
</evidence>
<dbReference type="EMBL" id="MOXJ01000010">
    <property type="protein sequence ID" value="PDO10709.1"/>
    <property type="molecule type" value="Genomic_DNA"/>
</dbReference>
<evidence type="ECO:0000256" key="4">
    <source>
        <dbReference type="ARBA" id="ARBA00022807"/>
    </source>
</evidence>
<dbReference type="InterPro" id="IPR000064">
    <property type="entry name" value="NLP_P60_dom"/>
</dbReference>
<keyword evidence="2" id="KW-0645">Protease</keyword>
<comment type="similarity">
    <text evidence="1">Belongs to the peptidase C40 family.</text>
</comment>
<dbReference type="Proteomes" id="UP000243688">
    <property type="component" value="Unassembled WGS sequence"/>
</dbReference>
<proteinExistence type="inferred from homology"/>
<evidence type="ECO:0000256" key="5">
    <source>
        <dbReference type="SAM" id="MobiDB-lite"/>
    </source>
</evidence>
<evidence type="ECO:0000256" key="2">
    <source>
        <dbReference type="ARBA" id="ARBA00022670"/>
    </source>
</evidence>
<dbReference type="Pfam" id="PF00877">
    <property type="entry name" value="NLPC_P60"/>
    <property type="match status" value="1"/>
</dbReference>
<reference evidence="7 8" key="1">
    <citation type="submission" date="2016-12" db="EMBL/GenBank/DDBJ databases">
        <title>Candidatus Reconcilibacillus cellulovorans genome.</title>
        <authorList>
            <person name="Kolinko S."/>
            <person name="Wu Y.-W."/>
            <person name="Tachea F."/>
            <person name="Denzel E."/>
            <person name="Hiras J."/>
            <person name="Baecker N."/>
            <person name="Chan L.J."/>
            <person name="Eichorst S.A."/>
            <person name="Frey D."/>
            <person name="Adams P.D."/>
            <person name="Pray T."/>
            <person name="Tanjore D."/>
            <person name="Petzold C.J."/>
            <person name="Gladden J.M."/>
            <person name="Simmons B.A."/>
            <person name="Singer S.W."/>
        </authorList>
    </citation>
    <scope>NUCLEOTIDE SEQUENCE [LARGE SCALE GENOMIC DNA]</scope>
    <source>
        <strain evidence="7">JTherm</strain>
    </source>
</reference>
<dbReference type="AlphaFoldDB" id="A0A2A6E1M2"/>
<dbReference type="PROSITE" id="PS51935">
    <property type="entry name" value="NLPC_P60"/>
    <property type="match status" value="1"/>
</dbReference>
<keyword evidence="3" id="KW-0378">Hydrolase</keyword>
<feature type="domain" description="NlpC/P60" evidence="6">
    <location>
        <begin position="25"/>
        <end position="147"/>
    </location>
</feature>
<comment type="caution">
    <text evidence="7">The sequence shown here is derived from an EMBL/GenBank/DDBJ whole genome shotgun (WGS) entry which is preliminary data.</text>
</comment>
<dbReference type="GO" id="GO:0006508">
    <property type="term" value="P:proteolysis"/>
    <property type="evidence" value="ECO:0007669"/>
    <property type="project" value="UniProtKB-KW"/>
</dbReference>
<protein>
    <recommendedName>
        <fullName evidence="6">NlpC/P60 domain-containing protein</fullName>
    </recommendedName>
</protein>
<evidence type="ECO:0000256" key="1">
    <source>
        <dbReference type="ARBA" id="ARBA00007074"/>
    </source>
</evidence>
<organism evidence="7 8">
    <name type="scientific">Candidatus Reconcilbacillus cellulovorans</name>
    <dbReference type="NCBI Taxonomy" id="1906605"/>
    <lineage>
        <taxon>Bacteria</taxon>
        <taxon>Bacillati</taxon>
        <taxon>Bacillota</taxon>
        <taxon>Bacilli</taxon>
        <taxon>Bacillales</taxon>
        <taxon>Paenibacillaceae</taxon>
        <taxon>Candidatus Reconcilbacillus</taxon>
    </lineage>
</organism>
<evidence type="ECO:0000313" key="8">
    <source>
        <dbReference type="Proteomes" id="UP000243688"/>
    </source>
</evidence>
<feature type="region of interest" description="Disordered" evidence="5">
    <location>
        <begin position="170"/>
        <end position="203"/>
    </location>
</feature>
<dbReference type="InterPro" id="IPR038765">
    <property type="entry name" value="Papain-like_cys_pep_sf"/>
</dbReference>
<dbReference type="Gene3D" id="3.90.1720.10">
    <property type="entry name" value="endopeptidase domain like (from Nostoc punctiforme)"/>
    <property type="match status" value="1"/>
</dbReference>
<dbReference type="GO" id="GO:0008234">
    <property type="term" value="F:cysteine-type peptidase activity"/>
    <property type="evidence" value="ECO:0007669"/>
    <property type="project" value="UniProtKB-KW"/>
</dbReference>
<name>A0A2A6E1M2_9BACL</name>
<evidence type="ECO:0000256" key="3">
    <source>
        <dbReference type="ARBA" id="ARBA00022801"/>
    </source>
</evidence>
<dbReference type="InterPro" id="IPR051202">
    <property type="entry name" value="Peptidase_C40"/>
</dbReference>